<dbReference type="Gene3D" id="3.30.390.10">
    <property type="entry name" value="Enolase-like, N-terminal domain"/>
    <property type="match status" value="1"/>
</dbReference>
<protein>
    <recommendedName>
        <fullName evidence="5 6">o-succinylbenzoate synthase</fullName>
        <ecNumber evidence="5 6">4.2.1.113</ecNumber>
    </recommendedName>
</protein>
<dbReference type="PANTHER" id="PTHR48073">
    <property type="entry name" value="O-SUCCINYLBENZOATE SYNTHASE-RELATED"/>
    <property type="match status" value="1"/>
</dbReference>
<evidence type="ECO:0000313" key="9">
    <source>
        <dbReference type="Proteomes" id="UP001165481"/>
    </source>
</evidence>
<reference evidence="8" key="1">
    <citation type="submission" date="2023-03" db="EMBL/GenBank/DDBJ databases">
        <title>Mesosutterella sp. nov. isolated from porcine feces.</title>
        <authorList>
            <person name="Yu S."/>
        </authorList>
    </citation>
    <scope>NUCLEOTIDE SEQUENCE</scope>
    <source>
        <strain evidence="8">AGMB02718</strain>
    </source>
</reference>
<dbReference type="CDD" id="cd03317">
    <property type="entry name" value="NAAAR"/>
    <property type="match status" value="1"/>
</dbReference>
<dbReference type="SMART" id="SM00922">
    <property type="entry name" value="MR_MLE"/>
    <property type="match status" value="1"/>
</dbReference>
<dbReference type="EMBL" id="JAKZJU020000001">
    <property type="protein sequence ID" value="MDL2059795.1"/>
    <property type="molecule type" value="Genomic_DNA"/>
</dbReference>
<dbReference type="InterPro" id="IPR013341">
    <property type="entry name" value="Mandelate_racemase_N_dom"/>
</dbReference>
<comment type="caution">
    <text evidence="8">The sequence shown here is derived from an EMBL/GenBank/DDBJ whole genome shotgun (WGS) entry which is preliminary data.</text>
</comment>
<dbReference type="NCBIfam" id="TIGR01928">
    <property type="entry name" value="menC_lowGC_arch"/>
    <property type="match status" value="1"/>
</dbReference>
<dbReference type="SFLD" id="SFLDS00001">
    <property type="entry name" value="Enolase"/>
    <property type="match status" value="1"/>
</dbReference>
<dbReference type="InterPro" id="IPR010197">
    <property type="entry name" value="OSBS/NAAAR"/>
</dbReference>
<evidence type="ECO:0000256" key="6">
    <source>
        <dbReference type="NCBIfam" id="TIGR01928"/>
    </source>
</evidence>
<dbReference type="SFLD" id="SFLDF00009">
    <property type="entry name" value="o-succinylbenzoate_synthase"/>
    <property type="match status" value="1"/>
</dbReference>
<feature type="domain" description="Mandelate racemase/muconate lactonizing enzyme C-terminal" evidence="7">
    <location>
        <begin position="144"/>
        <end position="236"/>
    </location>
</feature>
<keyword evidence="9" id="KW-1185">Reference proteome</keyword>
<evidence type="ECO:0000256" key="1">
    <source>
        <dbReference type="ARBA" id="ARBA00001968"/>
    </source>
</evidence>
<dbReference type="Gene3D" id="3.20.20.120">
    <property type="entry name" value="Enolase-like C-terminal domain"/>
    <property type="match status" value="1"/>
</dbReference>
<evidence type="ECO:0000259" key="7">
    <source>
        <dbReference type="SMART" id="SM00922"/>
    </source>
</evidence>
<evidence type="ECO:0000256" key="4">
    <source>
        <dbReference type="ARBA" id="ARBA00023239"/>
    </source>
</evidence>
<evidence type="ECO:0000256" key="3">
    <source>
        <dbReference type="ARBA" id="ARBA00022842"/>
    </source>
</evidence>
<dbReference type="EC" id="4.2.1.113" evidence="5 6"/>
<comment type="cofactor">
    <cofactor evidence="1">
        <name>a divalent metal cation</name>
        <dbReference type="ChEBI" id="CHEBI:60240"/>
    </cofactor>
</comment>
<dbReference type="SUPFAM" id="SSF54826">
    <property type="entry name" value="Enolase N-terminal domain-like"/>
    <property type="match status" value="1"/>
</dbReference>
<keyword evidence="2" id="KW-0479">Metal-binding</keyword>
<proteinExistence type="predicted"/>
<evidence type="ECO:0000313" key="8">
    <source>
        <dbReference type="EMBL" id="MDL2059795.1"/>
    </source>
</evidence>
<dbReference type="Pfam" id="PF13378">
    <property type="entry name" value="MR_MLE_C"/>
    <property type="match status" value="1"/>
</dbReference>
<dbReference type="InterPro" id="IPR029065">
    <property type="entry name" value="Enolase_C-like"/>
</dbReference>
<gene>
    <name evidence="8" type="primary">menC</name>
    <name evidence="8" type="ORF">MUN46_007620</name>
</gene>
<keyword evidence="3" id="KW-0460">Magnesium</keyword>
<sequence length="379" mass="42725">MRIDKAVIRQMKLVFKTGFRTSFGNSVVKDFLLVELTDNEGRTGWGECSAFMRPWYNEETTVGARYVIGEFLLTALLRAEEVESPEAFYDETSWIRRNRMARSAVDCALWDLWSREKGIPEWKALGGVRSEIESGVSLGIEPTPAQLLRKIEKYRAEGYRRVKCKIKPGFDIAYLEAVRREFGDIVLMADANSAYTLKDLDLFRRMDELGLLMIEQPLASDDIVDHAKLQSAIRTPVCLDESVDSTETARRAIELGSCRIINIKVARVGGLTEARRLQALSAEHGVGCWCGGMVDAGVARGHNIAAATLPNYIYPNDIPSSDRYYAEDIVTPSTFIDRNAKIQVPQRPGTGFEPAWDVIERHTVRTWEFTRESVRESAS</sequence>
<dbReference type="Proteomes" id="UP001165481">
    <property type="component" value="Unassembled WGS sequence"/>
</dbReference>
<name>A0ABT7IN39_9BURK</name>
<organism evidence="8 9">
    <name type="scientific">Mesosutterella faecium</name>
    <dbReference type="NCBI Taxonomy" id="2925194"/>
    <lineage>
        <taxon>Bacteria</taxon>
        <taxon>Pseudomonadati</taxon>
        <taxon>Pseudomonadota</taxon>
        <taxon>Betaproteobacteria</taxon>
        <taxon>Burkholderiales</taxon>
        <taxon>Sutterellaceae</taxon>
        <taxon>Mesosutterella</taxon>
    </lineage>
</organism>
<evidence type="ECO:0000256" key="5">
    <source>
        <dbReference type="ARBA" id="ARBA00029491"/>
    </source>
</evidence>
<dbReference type="InterPro" id="IPR036849">
    <property type="entry name" value="Enolase-like_C_sf"/>
</dbReference>
<dbReference type="SFLD" id="SFLDG00180">
    <property type="entry name" value="muconate_cycloisomerase"/>
    <property type="match status" value="1"/>
</dbReference>
<keyword evidence="4 8" id="KW-0456">Lyase</keyword>
<dbReference type="RefSeq" id="WP_243377631.1">
    <property type="nucleotide sequence ID" value="NZ_JAKZJU020000001.1"/>
</dbReference>
<dbReference type="GO" id="GO:0043748">
    <property type="term" value="F:O-succinylbenzoate synthase activity"/>
    <property type="evidence" value="ECO:0007669"/>
    <property type="project" value="UniProtKB-EC"/>
</dbReference>
<dbReference type="Pfam" id="PF02746">
    <property type="entry name" value="MR_MLE_N"/>
    <property type="match status" value="1"/>
</dbReference>
<dbReference type="InterPro" id="IPR029017">
    <property type="entry name" value="Enolase-like_N"/>
</dbReference>
<dbReference type="PANTHER" id="PTHR48073:SF5">
    <property type="entry name" value="O-SUCCINYLBENZOATE SYNTHASE"/>
    <property type="match status" value="1"/>
</dbReference>
<dbReference type="SUPFAM" id="SSF51604">
    <property type="entry name" value="Enolase C-terminal domain-like"/>
    <property type="match status" value="1"/>
</dbReference>
<evidence type="ECO:0000256" key="2">
    <source>
        <dbReference type="ARBA" id="ARBA00022723"/>
    </source>
</evidence>
<dbReference type="InterPro" id="IPR013342">
    <property type="entry name" value="Mandelate_racemase_C"/>
</dbReference>
<accession>A0ABT7IN39</accession>